<keyword evidence="15" id="KW-1185">Reference proteome</keyword>
<dbReference type="EC" id="6.3.2.10" evidence="10"/>
<evidence type="ECO:0000313" key="14">
    <source>
        <dbReference type="EMBL" id="WRQ89107.1"/>
    </source>
</evidence>
<sequence>MPRFAPAQLADWTHGSWTVAPEGALTGFAIDSRRVKPGEMFVALRTDLRDGHDFLGAAAEAGAGAALVKQANPNLGLPQLVVKNPLEAFQTIAREHRRAFRGPVAGISGSAGKTSTKDLLARLLGERALATEGNLNNHLGVPLTLTRLDSEKHGFAIIEAGISAPGEMAPLARMIEPDVAVITMVDHAHTRDLGGIDGVAREKAVLPAAVRPDGVAVLPADVARRDAFRHLPVRRLTVERADVIRPETTGDDRVFYTVTQRAEETAVTVAQSAADARPETYVFRRTSEGMTQNAVLAICVARWLGVSANTIRERLHGWGPAPLRGEVRREQGRLLYVDCYNANPASMADALRTFDDLTVNDDARLLVLGGMEELGEECAQKHEELGRNLRLKAGDQVLVIGTGSAEVRAGALASGARETQIEILTDLTGVAERVAAWRGPVFVKGSRRYRLETIMNGSVASVSTH</sequence>
<dbReference type="Pfam" id="PF02875">
    <property type="entry name" value="Mur_ligase_C"/>
    <property type="match status" value="1"/>
</dbReference>
<name>A0ABZ1CCR8_9BACT</name>
<reference evidence="14 15" key="1">
    <citation type="submission" date="2021-08" db="EMBL/GenBank/DDBJ databases">
        <authorList>
            <person name="Zhang D."/>
            <person name="Zhang A."/>
            <person name="Wang L."/>
        </authorList>
    </citation>
    <scope>NUCLEOTIDE SEQUENCE [LARGE SCALE GENOMIC DNA]</scope>
    <source>
        <strain evidence="14 15">WL0086</strain>
    </source>
</reference>
<keyword evidence="9 10" id="KW-0961">Cell wall biogenesis/degradation</keyword>
<dbReference type="InterPro" id="IPR005863">
    <property type="entry name" value="UDP-N-AcMur_synth"/>
</dbReference>
<dbReference type="InterPro" id="IPR000713">
    <property type="entry name" value="Mur_ligase_N"/>
</dbReference>
<dbReference type="GO" id="GO:0047480">
    <property type="term" value="F:UDP-N-acetylmuramoyl-tripeptide-D-alanyl-D-alanine ligase activity"/>
    <property type="evidence" value="ECO:0007669"/>
    <property type="project" value="UniProtKB-EC"/>
</dbReference>
<feature type="domain" description="Mur ligase C-terminal" evidence="12">
    <location>
        <begin position="324"/>
        <end position="433"/>
    </location>
</feature>
<gene>
    <name evidence="14" type="primary">murF</name>
    <name evidence="14" type="ORF">K1X11_006780</name>
</gene>
<keyword evidence="1" id="KW-0963">Cytoplasm</keyword>
<evidence type="ECO:0000256" key="8">
    <source>
        <dbReference type="ARBA" id="ARBA00023306"/>
    </source>
</evidence>
<evidence type="ECO:0000256" key="5">
    <source>
        <dbReference type="ARBA" id="ARBA00022840"/>
    </source>
</evidence>
<dbReference type="SUPFAM" id="SSF63418">
    <property type="entry name" value="MurE/MurF N-terminal domain"/>
    <property type="match status" value="1"/>
</dbReference>
<comment type="function">
    <text evidence="10">Involved in cell wall formation. Catalyzes the final step in the synthesis of UDP-N-acetylmuramoyl-pentapeptide, the precursor of murein.</text>
</comment>
<evidence type="ECO:0000313" key="15">
    <source>
        <dbReference type="Proteomes" id="UP000738431"/>
    </source>
</evidence>
<comment type="subcellular location">
    <subcellularLocation>
        <location evidence="10">Cytoplasm</location>
    </subcellularLocation>
</comment>
<dbReference type="Gene3D" id="3.40.1390.10">
    <property type="entry name" value="MurE/MurF, N-terminal domain"/>
    <property type="match status" value="1"/>
</dbReference>
<keyword evidence="6 10" id="KW-0133">Cell shape</keyword>
<accession>A0ABZ1CCR8</accession>
<dbReference type="InterPro" id="IPR035911">
    <property type="entry name" value="MurE/MurF_N"/>
</dbReference>
<dbReference type="InterPro" id="IPR036615">
    <property type="entry name" value="Mur_ligase_C_dom_sf"/>
</dbReference>
<evidence type="ECO:0000256" key="9">
    <source>
        <dbReference type="ARBA" id="ARBA00023316"/>
    </source>
</evidence>
<evidence type="ECO:0000256" key="10">
    <source>
        <dbReference type="RuleBase" id="RU004136"/>
    </source>
</evidence>
<feature type="domain" description="Mur ligase central" evidence="13">
    <location>
        <begin position="107"/>
        <end position="229"/>
    </location>
</feature>
<dbReference type="InterPro" id="IPR013221">
    <property type="entry name" value="Mur_ligase_cen"/>
</dbReference>
<proteinExistence type="predicted"/>
<dbReference type="PANTHER" id="PTHR43024">
    <property type="entry name" value="UDP-N-ACETYLMURAMOYL-TRIPEPTIDE--D-ALANYL-D-ALANINE LIGASE"/>
    <property type="match status" value="1"/>
</dbReference>
<evidence type="ECO:0000256" key="1">
    <source>
        <dbReference type="ARBA" id="ARBA00022490"/>
    </source>
</evidence>
<dbReference type="Proteomes" id="UP000738431">
    <property type="component" value="Chromosome"/>
</dbReference>
<keyword evidence="5" id="KW-0067">ATP-binding</keyword>
<protein>
    <recommendedName>
        <fullName evidence="10">UDP-N-acetylmuramoyl-tripeptide--D-alanyl-D-alanine ligase</fullName>
        <ecNumber evidence="10">6.3.2.10</ecNumber>
    </recommendedName>
</protein>
<organism evidence="14 15">
    <name type="scientific">Actomonas aquatica</name>
    <dbReference type="NCBI Taxonomy" id="2866162"/>
    <lineage>
        <taxon>Bacteria</taxon>
        <taxon>Pseudomonadati</taxon>
        <taxon>Verrucomicrobiota</taxon>
        <taxon>Opitutia</taxon>
        <taxon>Opitutales</taxon>
        <taxon>Opitutaceae</taxon>
        <taxon>Actomonas</taxon>
    </lineage>
</organism>
<dbReference type="Pfam" id="PF01225">
    <property type="entry name" value="Mur_ligase"/>
    <property type="match status" value="1"/>
</dbReference>
<keyword evidence="8 10" id="KW-0131">Cell cycle</keyword>
<dbReference type="RefSeq" id="WP_221030978.1">
    <property type="nucleotide sequence ID" value="NZ_CP139781.1"/>
</dbReference>
<evidence type="ECO:0000259" key="11">
    <source>
        <dbReference type="Pfam" id="PF01225"/>
    </source>
</evidence>
<evidence type="ECO:0000259" key="12">
    <source>
        <dbReference type="Pfam" id="PF02875"/>
    </source>
</evidence>
<dbReference type="InterPro" id="IPR036565">
    <property type="entry name" value="Mur-like_cat_sf"/>
</dbReference>
<comment type="catalytic activity">
    <reaction evidence="10">
        <text>D-alanyl-D-alanine + UDP-N-acetyl-alpha-D-muramoyl-L-alanyl-gamma-D-glutamyl-meso-2,6-diaminopimelate + ATP = UDP-N-acetyl-alpha-D-muramoyl-L-alanyl-gamma-D-glutamyl-meso-2,6-diaminopimeloyl-D-alanyl-D-alanine + ADP + phosphate + H(+)</text>
        <dbReference type="Rhea" id="RHEA:28374"/>
        <dbReference type="ChEBI" id="CHEBI:15378"/>
        <dbReference type="ChEBI" id="CHEBI:30616"/>
        <dbReference type="ChEBI" id="CHEBI:43474"/>
        <dbReference type="ChEBI" id="CHEBI:57822"/>
        <dbReference type="ChEBI" id="CHEBI:61386"/>
        <dbReference type="ChEBI" id="CHEBI:83905"/>
        <dbReference type="ChEBI" id="CHEBI:456216"/>
        <dbReference type="EC" id="6.3.2.10"/>
    </reaction>
</comment>
<keyword evidence="4" id="KW-0547">Nucleotide-binding</keyword>
<comment type="pathway">
    <text evidence="10">Cell wall biogenesis; peptidoglycan biosynthesis.</text>
</comment>
<dbReference type="InterPro" id="IPR004101">
    <property type="entry name" value="Mur_ligase_C"/>
</dbReference>
<evidence type="ECO:0000259" key="13">
    <source>
        <dbReference type="Pfam" id="PF08245"/>
    </source>
</evidence>
<keyword evidence="7 10" id="KW-0573">Peptidoglycan synthesis</keyword>
<evidence type="ECO:0000256" key="6">
    <source>
        <dbReference type="ARBA" id="ARBA00022960"/>
    </source>
</evidence>
<keyword evidence="2 14" id="KW-0436">Ligase</keyword>
<dbReference type="Gene3D" id="3.40.1190.10">
    <property type="entry name" value="Mur-like, catalytic domain"/>
    <property type="match status" value="1"/>
</dbReference>
<dbReference type="Pfam" id="PF08245">
    <property type="entry name" value="Mur_ligase_M"/>
    <property type="match status" value="1"/>
</dbReference>
<dbReference type="Gene3D" id="3.90.190.20">
    <property type="entry name" value="Mur ligase, C-terminal domain"/>
    <property type="match status" value="1"/>
</dbReference>
<evidence type="ECO:0000256" key="3">
    <source>
        <dbReference type="ARBA" id="ARBA00022618"/>
    </source>
</evidence>
<dbReference type="PANTHER" id="PTHR43024:SF1">
    <property type="entry name" value="UDP-N-ACETYLMURAMOYL-TRIPEPTIDE--D-ALANYL-D-ALANINE LIGASE"/>
    <property type="match status" value="1"/>
</dbReference>
<dbReference type="NCBIfam" id="TIGR01143">
    <property type="entry name" value="murF"/>
    <property type="match status" value="1"/>
</dbReference>
<evidence type="ECO:0000256" key="7">
    <source>
        <dbReference type="ARBA" id="ARBA00022984"/>
    </source>
</evidence>
<evidence type="ECO:0000256" key="4">
    <source>
        <dbReference type="ARBA" id="ARBA00022741"/>
    </source>
</evidence>
<dbReference type="EMBL" id="CP139781">
    <property type="protein sequence ID" value="WRQ89107.1"/>
    <property type="molecule type" value="Genomic_DNA"/>
</dbReference>
<evidence type="ECO:0000256" key="2">
    <source>
        <dbReference type="ARBA" id="ARBA00022598"/>
    </source>
</evidence>
<keyword evidence="3 10" id="KW-0132">Cell division</keyword>
<dbReference type="SUPFAM" id="SSF53623">
    <property type="entry name" value="MurD-like peptide ligases, catalytic domain"/>
    <property type="match status" value="1"/>
</dbReference>
<feature type="domain" description="Mur ligase N-terminal catalytic" evidence="11">
    <location>
        <begin position="27"/>
        <end position="94"/>
    </location>
</feature>
<reference evidence="14 15" key="2">
    <citation type="submission" date="2023-12" db="EMBL/GenBank/DDBJ databases">
        <title>Description of an unclassified Opitutus bacterium of Verrucomicrobiota.</title>
        <authorList>
            <person name="Zhang D.-F."/>
        </authorList>
    </citation>
    <scope>NUCLEOTIDE SEQUENCE [LARGE SCALE GENOMIC DNA]</scope>
    <source>
        <strain evidence="14 15">WL0086</strain>
    </source>
</reference>
<dbReference type="SUPFAM" id="SSF53244">
    <property type="entry name" value="MurD-like peptide ligases, peptide-binding domain"/>
    <property type="match status" value="1"/>
</dbReference>
<dbReference type="InterPro" id="IPR051046">
    <property type="entry name" value="MurCDEF_CellWall_CoF430Synth"/>
</dbReference>